<name>A0A8J3ZGY0_9ACTN</name>
<organism evidence="3 4">
    <name type="scientific">Virgisporangium aurantiacum</name>
    <dbReference type="NCBI Taxonomy" id="175570"/>
    <lineage>
        <taxon>Bacteria</taxon>
        <taxon>Bacillati</taxon>
        <taxon>Actinomycetota</taxon>
        <taxon>Actinomycetes</taxon>
        <taxon>Micromonosporales</taxon>
        <taxon>Micromonosporaceae</taxon>
        <taxon>Virgisporangium</taxon>
    </lineage>
</organism>
<dbReference type="InterPro" id="IPR050523">
    <property type="entry name" value="AKR_Detox_Biosynth"/>
</dbReference>
<dbReference type="PROSITE" id="PS51257">
    <property type="entry name" value="PROKAR_LIPOPROTEIN"/>
    <property type="match status" value="1"/>
</dbReference>
<keyword evidence="1" id="KW-0560">Oxidoreductase</keyword>
<feature type="domain" description="NADP-dependent oxidoreductase" evidence="2">
    <location>
        <begin position="19"/>
        <end position="300"/>
    </location>
</feature>
<dbReference type="PANTHER" id="PTHR43364:SF4">
    <property type="entry name" value="NAD(P)-LINKED OXIDOREDUCTASE SUPERFAMILY PROTEIN"/>
    <property type="match status" value="1"/>
</dbReference>
<dbReference type="EMBL" id="BOPG01000069">
    <property type="protein sequence ID" value="GIJ61695.1"/>
    <property type="molecule type" value="Genomic_DNA"/>
</dbReference>
<gene>
    <name evidence="3" type="ORF">Vau01_092110</name>
</gene>
<reference evidence="3" key="1">
    <citation type="submission" date="2021-01" db="EMBL/GenBank/DDBJ databases">
        <title>Whole genome shotgun sequence of Virgisporangium aurantiacum NBRC 16421.</title>
        <authorList>
            <person name="Komaki H."/>
            <person name="Tamura T."/>
        </authorList>
    </citation>
    <scope>NUCLEOTIDE SEQUENCE</scope>
    <source>
        <strain evidence="3">NBRC 16421</strain>
    </source>
</reference>
<dbReference type="InterPro" id="IPR023210">
    <property type="entry name" value="NADP_OxRdtase_dom"/>
</dbReference>
<evidence type="ECO:0000256" key="1">
    <source>
        <dbReference type="ARBA" id="ARBA00023002"/>
    </source>
</evidence>
<sequence length="316" mass="33901">MTDIAYRRLGSSGLVVSTIGIGCNNFGRRIDDERATDVVHTALDLGINLFDTADIYGDQAHNSEEVLGAALGKRRDDAVIATKFGGDVHGTNGRDLGARGARRYIRTAVETSLKRLGTDRIDLYQLHFPDAGTPVEETMAALDDLVRAGKVLYIGHSNFAGHQIADAAWIARTANLTPFVSAQNRYSLINREVESDVLPACEKFGLGLLPYFPLESGLLTGKYRRGEQAPAGTRLAGDGFNRWLADAPWDTIERLERYAADNGVSMLAVAIGGLLAQPAVASVIAGATSGEQVRANAAAAVWRPDDPKILDVTPAR</sequence>
<keyword evidence="4" id="KW-1185">Reference proteome</keyword>
<dbReference type="Pfam" id="PF00248">
    <property type="entry name" value="Aldo_ket_red"/>
    <property type="match status" value="1"/>
</dbReference>
<dbReference type="GO" id="GO:0016491">
    <property type="term" value="F:oxidoreductase activity"/>
    <property type="evidence" value="ECO:0007669"/>
    <property type="project" value="UniProtKB-KW"/>
</dbReference>
<proteinExistence type="predicted"/>
<dbReference type="AlphaFoldDB" id="A0A8J3ZGY0"/>
<evidence type="ECO:0000313" key="4">
    <source>
        <dbReference type="Proteomes" id="UP000612585"/>
    </source>
</evidence>
<evidence type="ECO:0000259" key="2">
    <source>
        <dbReference type="Pfam" id="PF00248"/>
    </source>
</evidence>
<accession>A0A8J3ZGY0</accession>
<dbReference type="Gene3D" id="3.20.20.100">
    <property type="entry name" value="NADP-dependent oxidoreductase domain"/>
    <property type="match status" value="1"/>
</dbReference>
<dbReference type="PANTHER" id="PTHR43364">
    <property type="entry name" value="NADH-SPECIFIC METHYLGLYOXAL REDUCTASE-RELATED"/>
    <property type="match status" value="1"/>
</dbReference>
<evidence type="ECO:0000313" key="3">
    <source>
        <dbReference type="EMBL" id="GIJ61695.1"/>
    </source>
</evidence>
<dbReference type="Proteomes" id="UP000612585">
    <property type="component" value="Unassembled WGS sequence"/>
</dbReference>
<dbReference type="SUPFAM" id="SSF51430">
    <property type="entry name" value="NAD(P)-linked oxidoreductase"/>
    <property type="match status" value="1"/>
</dbReference>
<protein>
    <submittedName>
        <fullName evidence="3">Oxidoreductase</fullName>
    </submittedName>
</protein>
<dbReference type="InterPro" id="IPR036812">
    <property type="entry name" value="NAD(P)_OxRdtase_dom_sf"/>
</dbReference>
<dbReference type="FunFam" id="3.20.20.100:FF:000004">
    <property type="entry name" value="Oxidoreductase, aldo/keto reductase"/>
    <property type="match status" value="1"/>
</dbReference>
<dbReference type="GO" id="GO:0005829">
    <property type="term" value="C:cytosol"/>
    <property type="evidence" value="ECO:0007669"/>
    <property type="project" value="TreeGrafter"/>
</dbReference>
<comment type="caution">
    <text evidence="3">The sequence shown here is derived from an EMBL/GenBank/DDBJ whole genome shotgun (WGS) entry which is preliminary data.</text>
</comment>